<protein>
    <submittedName>
        <fullName evidence="1">Uncharacterized protein</fullName>
    </submittedName>
</protein>
<dbReference type="InParanoid" id="C7RBU9"/>
<reference evidence="1 2" key="1">
    <citation type="journal article" date="2009" name="Stand. Genomic Sci.">
        <title>Complete genome sequence of Kangiella koreensis type strain (SW-125).</title>
        <authorList>
            <person name="Han C."/>
            <person name="Sikorski J."/>
            <person name="Lapidus A."/>
            <person name="Nolan M."/>
            <person name="Glavina Del Rio T."/>
            <person name="Tice H."/>
            <person name="Cheng J.F."/>
            <person name="Lucas S."/>
            <person name="Chen F."/>
            <person name="Copeland A."/>
            <person name="Ivanova N."/>
            <person name="Mavromatis K."/>
            <person name="Ovchinnikova G."/>
            <person name="Pati A."/>
            <person name="Bruce D."/>
            <person name="Goodwin L."/>
            <person name="Pitluck S."/>
            <person name="Chen A."/>
            <person name="Palaniappan K."/>
            <person name="Land M."/>
            <person name="Hauser L."/>
            <person name="Chang Y.J."/>
            <person name="Jeffries C.D."/>
            <person name="Chain P."/>
            <person name="Saunders E."/>
            <person name="Brettin T."/>
            <person name="Goker M."/>
            <person name="Tindall B.J."/>
            <person name="Bristow J."/>
            <person name="Eisen J.A."/>
            <person name="Markowitz V."/>
            <person name="Hugenholtz P."/>
            <person name="Kyrpides N.C."/>
            <person name="Klenk H.P."/>
            <person name="Detter J.C."/>
        </authorList>
    </citation>
    <scope>NUCLEOTIDE SEQUENCE [LARGE SCALE GENOMIC DNA]</scope>
    <source>
        <strain evidence="2">DSM 16069 / KCTC 12182 / SW-125</strain>
    </source>
</reference>
<keyword evidence="2" id="KW-1185">Reference proteome</keyword>
<organism evidence="1 2">
    <name type="scientific">Kangiella koreensis (strain DSM 16069 / JCM 12317 / KCTC 12182 / SW-125)</name>
    <dbReference type="NCBI Taxonomy" id="523791"/>
    <lineage>
        <taxon>Bacteria</taxon>
        <taxon>Pseudomonadati</taxon>
        <taxon>Pseudomonadota</taxon>
        <taxon>Gammaproteobacteria</taxon>
        <taxon>Kangiellales</taxon>
        <taxon>Kangiellaceae</taxon>
        <taxon>Kangiella</taxon>
    </lineage>
</organism>
<accession>C7RBU9</accession>
<dbReference type="AlphaFoldDB" id="C7RBU9"/>
<dbReference type="HOGENOM" id="CLU_1208483_0_0_6"/>
<dbReference type="KEGG" id="kko:Kkor_1327"/>
<dbReference type="Gene3D" id="1.10.10.10">
    <property type="entry name" value="Winged helix-like DNA-binding domain superfamily/Winged helix DNA-binding domain"/>
    <property type="match status" value="1"/>
</dbReference>
<name>C7RBU9_KANKD</name>
<dbReference type="Pfam" id="PF21205">
    <property type="entry name" value="Rep3_C"/>
    <property type="match status" value="1"/>
</dbReference>
<dbReference type="Proteomes" id="UP000001231">
    <property type="component" value="Chromosome"/>
</dbReference>
<evidence type="ECO:0000313" key="2">
    <source>
        <dbReference type="Proteomes" id="UP000001231"/>
    </source>
</evidence>
<dbReference type="InterPro" id="IPR036390">
    <property type="entry name" value="WH_DNA-bd_sf"/>
</dbReference>
<gene>
    <name evidence="1" type="ordered locus">Kkor_1327</name>
</gene>
<sequence>MEKYVIHIDDVISEFSPVLRLWLNNGLSKYSYRLAAFVILQIAENSIDNFPITIAPMEFNTEYYKNDLVNISSRVNVGIDEIKAFYCSSESCYIDFDIKKVGRTKTILVNSYSNQYSEISLDNKSILKNILGLKSLYATRLYLLINHILECSEKQLGFYSFHMDEILSYLAQSNQSKYQNRFTDICRRLLDPSIEQINEVTNIQLTLDQMHGDFCREKKGMIGLFAYKT</sequence>
<dbReference type="RefSeq" id="WP_012801255.1">
    <property type="nucleotide sequence ID" value="NC_013166.1"/>
</dbReference>
<evidence type="ECO:0000313" key="1">
    <source>
        <dbReference type="EMBL" id="ACV26741.1"/>
    </source>
</evidence>
<proteinExistence type="predicted"/>
<dbReference type="EMBL" id="CP001707">
    <property type="protein sequence ID" value="ACV26741.1"/>
    <property type="molecule type" value="Genomic_DNA"/>
</dbReference>
<dbReference type="SUPFAM" id="SSF46785">
    <property type="entry name" value="Winged helix' DNA-binding domain"/>
    <property type="match status" value="1"/>
</dbReference>
<dbReference type="eggNOG" id="COG5527">
    <property type="taxonomic scope" value="Bacteria"/>
</dbReference>
<dbReference type="InterPro" id="IPR036388">
    <property type="entry name" value="WH-like_DNA-bd_sf"/>
</dbReference>
<dbReference type="OrthoDB" id="7060771at2"/>